<evidence type="ECO:0000313" key="2">
    <source>
        <dbReference type="WBParaSite" id="ES5_v2.g27342.t1"/>
    </source>
</evidence>
<name>A0AC34GC77_9BILA</name>
<dbReference type="Proteomes" id="UP000887579">
    <property type="component" value="Unplaced"/>
</dbReference>
<dbReference type="WBParaSite" id="ES5_v2.g27342.t1">
    <property type="protein sequence ID" value="ES5_v2.g27342.t1"/>
    <property type="gene ID" value="ES5_v2.g27342"/>
</dbReference>
<protein>
    <submittedName>
        <fullName evidence="2">Hexosyltransferase</fullName>
    </submittedName>
</protein>
<organism evidence="1 2">
    <name type="scientific">Panagrolaimus sp. ES5</name>
    <dbReference type="NCBI Taxonomy" id="591445"/>
    <lineage>
        <taxon>Eukaryota</taxon>
        <taxon>Metazoa</taxon>
        <taxon>Ecdysozoa</taxon>
        <taxon>Nematoda</taxon>
        <taxon>Chromadorea</taxon>
        <taxon>Rhabditida</taxon>
        <taxon>Tylenchina</taxon>
        <taxon>Panagrolaimomorpha</taxon>
        <taxon>Panagrolaimoidea</taxon>
        <taxon>Panagrolaimidae</taxon>
        <taxon>Panagrolaimus</taxon>
    </lineage>
</organism>
<evidence type="ECO:0000313" key="1">
    <source>
        <dbReference type="Proteomes" id="UP000887579"/>
    </source>
</evidence>
<reference evidence="2" key="1">
    <citation type="submission" date="2022-11" db="UniProtKB">
        <authorList>
            <consortium name="WormBaseParasite"/>
        </authorList>
    </citation>
    <scope>IDENTIFICATION</scope>
</reference>
<sequence length="163" mass="18524">MLRLSKTVVGRRTARSAFLSIVGIICGFLTVICVQIAANSFSFTNPVLSCPEALSATSPPHHSKLVIIGIMTAAKFVDTRAYNVWKTWAQRIPGKVLFFVAENTYSIHDDMPLIRLKGVDDVYPPQKKSFAMMRWLSDNYLEEFDWFIRADDDLYIRGEQLET</sequence>
<proteinExistence type="predicted"/>
<accession>A0AC34GC77</accession>